<dbReference type="CDD" id="cd19411">
    <property type="entry name" value="MCP2201-like_sensor"/>
    <property type="match status" value="1"/>
</dbReference>
<dbReference type="GO" id="GO:0004888">
    <property type="term" value="F:transmembrane signaling receptor activity"/>
    <property type="evidence" value="ECO:0007669"/>
    <property type="project" value="InterPro"/>
</dbReference>
<dbReference type="FunFam" id="1.10.287.950:FF:000001">
    <property type="entry name" value="Methyl-accepting chemotaxis sensory transducer"/>
    <property type="match status" value="1"/>
</dbReference>
<dbReference type="CDD" id="cd06225">
    <property type="entry name" value="HAMP"/>
    <property type="match status" value="1"/>
</dbReference>
<protein>
    <submittedName>
        <fullName evidence="8">HAMP domain-containing protein</fullName>
    </submittedName>
</protein>
<sequence>MKLHDLRVGTRLALGFGVVLALLLAIAAIGHWRLQTMGDLISRMHAEGMAKERLASEWHSLTHVNGARTIGVISSADADERRRVEQHIEQASKRIGVIQQQLENMIASDDERALYADIGSRRNTYRQARSAVFAARDGGDAAAALRLTTAQLEPALNAYLAAIDGLKQRQSSHIETLATEAEQQYRTGQTLLHVLSAAALLAGAAFAWWIARSIARPIRRAMRIAQSVAAGDLSTPIAVHSADETGQLMQALKDMSASLSSIVQQVRSGADTIASASGQMAVGSSDLATRTEQQAASLEETANSMHELVAAVKRNALHSHKADQLAQEAADAASQGGAVMTDVVDIMASMNGASRQIVEIIGVIDGIAFQTNILALNAAVEAARAGEQGRGFAVVASEVRSLAQRSAAAAREIKALIDTSVAQVDVGTRRVEQAGATMTNIVSRIGEVTAIMGDITRASQEQSSGIEQVNQSVAAMDQVTQQNAALAEEAATTVASLHEQADQLAHLVSVFKLPDAMRQPTLAIFNGPPAILPEAAAQSGQASRAAKLSY</sequence>
<dbReference type="InterPro" id="IPR047347">
    <property type="entry name" value="YvaQ-like_sensor"/>
</dbReference>
<feature type="domain" description="HAMP" evidence="7">
    <location>
        <begin position="212"/>
        <end position="264"/>
    </location>
</feature>
<dbReference type="PROSITE" id="PS50885">
    <property type="entry name" value="HAMP"/>
    <property type="match status" value="1"/>
</dbReference>
<dbReference type="CDD" id="cd11386">
    <property type="entry name" value="MCP_signal"/>
    <property type="match status" value="1"/>
</dbReference>
<dbReference type="SMART" id="SM00304">
    <property type="entry name" value="HAMP"/>
    <property type="match status" value="1"/>
</dbReference>
<dbReference type="AlphaFoldDB" id="A0A7X2LTP8"/>
<comment type="caution">
    <text evidence="8">The sequence shown here is derived from an EMBL/GenBank/DDBJ whole genome shotgun (WGS) entry which is preliminary data.</text>
</comment>
<feature type="domain" description="Methyl-accepting transducer" evidence="6">
    <location>
        <begin position="269"/>
        <end position="498"/>
    </location>
</feature>
<keyword evidence="9" id="KW-1185">Reference proteome</keyword>
<dbReference type="SMART" id="SM00283">
    <property type="entry name" value="MA"/>
    <property type="match status" value="1"/>
</dbReference>
<dbReference type="EMBL" id="WKJJ01000016">
    <property type="protein sequence ID" value="MRV74775.1"/>
    <property type="molecule type" value="Genomic_DNA"/>
</dbReference>
<keyword evidence="5" id="KW-0812">Transmembrane</keyword>
<gene>
    <name evidence="8" type="ORF">GJ700_23985</name>
</gene>
<organism evidence="8 9">
    <name type="scientific">Pseudoduganella rivuli</name>
    <dbReference type="NCBI Taxonomy" id="2666085"/>
    <lineage>
        <taxon>Bacteria</taxon>
        <taxon>Pseudomonadati</taxon>
        <taxon>Pseudomonadota</taxon>
        <taxon>Betaproteobacteria</taxon>
        <taxon>Burkholderiales</taxon>
        <taxon>Oxalobacteraceae</taxon>
        <taxon>Telluria group</taxon>
        <taxon>Pseudoduganella</taxon>
    </lineage>
</organism>
<dbReference type="GO" id="GO:0007165">
    <property type="term" value="P:signal transduction"/>
    <property type="evidence" value="ECO:0007669"/>
    <property type="project" value="UniProtKB-KW"/>
</dbReference>
<proteinExistence type="inferred from homology"/>
<accession>A0A7X2LTP8</accession>
<keyword evidence="4" id="KW-0807">Transducer</keyword>
<evidence type="ECO:0000259" key="7">
    <source>
        <dbReference type="PROSITE" id="PS50885"/>
    </source>
</evidence>
<dbReference type="InterPro" id="IPR004089">
    <property type="entry name" value="MCPsignal_dom"/>
</dbReference>
<evidence type="ECO:0000256" key="3">
    <source>
        <dbReference type="ARBA" id="ARBA00029447"/>
    </source>
</evidence>
<comment type="subcellular location">
    <subcellularLocation>
        <location evidence="1">Membrane</location>
    </subcellularLocation>
</comment>
<dbReference type="InterPro" id="IPR024478">
    <property type="entry name" value="HlyB_4HB_MCP"/>
</dbReference>
<dbReference type="SUPFAM" id="SSF58104">
    <property type="entry name" value="Methyl-accepting chemotaxis protein (MCP) signaling domain"/>
    <property type="match status" value="1"/>
</dbReference>
<dbReference type="InterPro" id="IPR003660">
    <property type="entry name" value="HAMP_dom"/>
</dbReference>
<dbReference type="PANTHER" id="PTHR43531:SF14">
    <property type="entry name" value="METHYL-ACCEPTING CHEMOTAXIS PROTEIN I-RELATED"/>
    <property type="match status" value="1"/>
</dbReference>
<dbReference type="Pfam" id="PF00015">
    <property type="entry name" value="MCPsignal"/>
    <property type="match status" value="1"/>
</dbReference>
<dbReference type="Pfam" id="PF12729">
    <property type="entry name" value="4HB_MCP_1"/>
    <property type="match status" value="1"/>
</dbReference>
<dbReference type="RefSeq" id="WP_154378667.1">
    <property type="nucleotide sequence ID" value="NZ_WKJJ01000016.1"/>
</dbReference>
<dbReference type="InterPro" id="IPR004090">
    <property type="entry name" value="Chemotax_Me-accpt_rcpt"/>
</dbReference>
<evidence type="ECO:0000256" key="2">
    <source>
        <dbReference type="ARBA" id="ARBA00022481"/>
    </source>
</evidence>
<dbReference type="Gene3D" id="1.10.287.950">
    <property type="entry name" value="Methyl-accepting chemotaxis protein"/>
    <property type="match status" value="1"/>
</dbReference>
<dbReference type="PROSITE" id="PS50111">
    <property type="entry name" value="CHEMOTAXIS_TRANSDUC_2"/>
    <property type="match status" value="1"/>
</dbReference>
<keyword evidence="5" id="KW-1133">Transmembrane helix</keyword>
<reference evidence="8 9" key="1">
    <citation type="submission" date="2019-11" db="EMBL/GenBank/DDBJ databases">
        <title>Novel species isolated from a subtropical stream in China.</title>
        <authorList>
            <person name="Lu H."/>
        </authorList>
    </citation>
    <scope>NUCLEOTIDE SEQUENCE [LARGE SCALE GENOMIC DNA]</scope>
    <source>
        <strain evidence="8 9">FT92W</strain>
    </source>
</reference>
<name>A0A7X2LTP8_9BURK</name>
<feature type="transmembrane region" description="Helical" evidence="5">
    <location>
        <begin position="12"/>
        <end position="34"/>
    </location>
</feature>
<dbReference type="InterPro" id="IPR051310">
    <property type="entry name" value="MCP_chemotaxis"/>
</dbReference>
<keyword evidence="5" id="KW-0472">Membrane</keyword>
<evidence type="ECO:0000313" key="8">
    <source>
        <dbReference type="EMBL" id="MRV74775.1"/>
    </source>
</evidence>
<dbReference type="GO" id="GO:0006935">
    <property type="term" value="P:chemotaxis"/>
    <property type="evidence" value="ECO:0007669"/>
    <property type="project" value="InterPro"/>
</dbReference>
<evidence type="ECO:0000256" key="5">
    <source>
        <dbReference type="SAM" id="Phobius"/>
    </source>
</evidence>
<dbReference type="PRINTS" id="PR00260">
    <property type="entry name" value="CHEMTRNSDUCR"/>
</dbReference>
<evidence type="ECO:0000256" key="4">
    <source>
        <dbReference type="PROSITE-ProRule" id="PRU00284"/>
    </source>
</evidence>
<dbReference type="PANTHER" id="PTHR43531">
    <property type="entry name" value="PROTEIN ICFG"/>
    <property type="match status" value="1"/>
</dbReference>
<dbReference type="Pfam" id="PF00672">
    <property type="entry name" value="HAMP"/>
    <property type="match status" value="1"/>
</dbReference>
<dbReference type="Proteomes" id="UP000446768">
    <property type="component" value="Unassembled WGS sequence"/>
</dbReference>
<comment type="similarity">
    <text evidence="3">Belongs to the methyl-accepting chemotaxis (MCP) protein family.</text>
</comment>
<keyword evidence="2" id="KW-0488">Methylation</keyword>
<evidence type="ECO:0000313" key="9">
    <source>
        <dbReference type="Proteomes" id="UP000446768"/>
    </source>
</evidence>
<dbReference type="Gene3D" id="6.10.340.10">
    <property type="match status" value="1"/>
</dbReference>
<evidence type="ECO:0000259" key="6">
    <source>
        <dbReference type="PROSITE" id="PS50111"/>
    </source>
</evidence>
<dbReference type="GO" id="GO:0005886">
    <property type="term" value="C:plasma membrane"/>
    <property type="evidence" value="ECO:0007669"/>
    <property type="project" value="TreeGrafter"/>
</dbReference>
<evidence type="ECO:0000256" key="1">
    <source>
        <dbReference type="ARBA" id="ARBA00004370"/>
    </source>
</evidence>